<dbReference type="EMBL" id="CP061738">
    <property type="protein sequence ID" value="QOD38192.1"/>
    <property type="molecule type" value="Genomic_DNA"/>
</dbReference>
<dbReference type="RefSeq" id="WP_191111001.1">
    <property type="nucleotide sequence ID" value="NZ_CP061738.1"/>
</dbReference>
<evidence type="ECO:0000256" key="4">
    <source>
        <dbReference type="ARBA" id="ARBA00022989"/>
    </source>
</evidence>
<dbReference type="Pfam" id="PF03743">
    <property type="entry name" value="TrbI"/>
    <property type="match status" value="1"/>
</dbReference>
<dbReference type="CDD" id="cd16429">
    <property type="entry name" value="VirB10"/>
    <property type="match status" value="1"/>
</dbReference>
<evidence type="ECO:0000256" key="7">
    <source>
        <dbReference type="SAM" id="Phobius"/>
    </source>
</evidence>
<keyword evidence="9" id="KW-1185">Reference proteome</keyword>
<feature type="region of interest" description="Disordered" evidence="6">
    <location>
        <begin position="116"/>
        <end position="137"/>
    </location>
</feature>
<comment type="similarity">
    <text evidence="2">Belongs to the TrbI/VirB10 family.</text>
</comment>
<evidence type="ECO:0000313" key="8">
    <source>
        <dbReference type="EMBL" id="QOD38192.1"/>
    </source>
</evidence>
<proteinExistence type="inferred from homology"/>
<dbReference type="GO" id="GO:0016020">
    <property type="term" value="C:membrane"/>
    <property type="evidence" value="ECO:0007669"/>
    <property type="project" value="UniProtKB-SubCell"/>
</dbReference>
<dbReference type="InterPro" id="IPR042217">
    <property type="entry name" value="T4SS_VirB10/TrbI"/>
</dbReference>
<comment type="subcellular location">
    <subcellularLocation>
        <location evidence="1">Membrane</location>
        <topology evidence="1">Single-pass membrane protein</topology>
    </subcellularLocation>
</comment>
<evidence type="ECO:0000256" key="3">
    <source>
        <dbReference type="ARBA" id="ARBA00022692"/>
    </source>
</evidence>
<dbReference type="AlphaFoldDB" id="A0A7L7YLR2"/>
<evidence type="ECO:0000256" key="6">
    <source>
        <dbReference type="SAM" id="MobiDB-lite"/>
    </source>
</evidence>
<feature type="transmembrane region" description="Helical" evidence="7">
    <location>
        <begin position="30"/>
        <end position="48"/>
    </location>
</feature>
<evidence type="ECO:0000256" key="1">
    <source>
        <dbReference type="ARBA" id="ARBA00004167"/>
    </source>
</evidence>
<evidence type="ECO:0000256" key="2">
    <source>
        <dbReference type="ARBA" id="ARBA00010265"/>
    </source>
</evidence>
<sequence>MNKEGRNNSENESEIENKVVTVGSNQGHRALMVVILVLLVGGIYYLYFTPSSDEEGVEVIKKEETKQNVQELKEKLEKVPDNTIVPERIMTDPLPSLPPLITPQVIPEVKQPKKEVVEKEEEKPKETSVSNIPILPKQNFPHSSITGNLPTQFPIIGSGGYPRDRRGAPMLAMSSGNQENKAADATLSNTSTQSSKATRVGKLGLMITQGKIIDAVLETAIDSDLQGMLRAVVSSNVYAETGDTVLIPKGSRLIGGYTFDSNVARARININWNRIILPHGIDIAISSPGTDELGRAGVAGIVDNKIASALFSSIMLAGVSIGSAVIGQKASNLVDVLNAMDAVRSITATEIDFSSFKGIISAGLKDGDTDKSKVEGAVGEKLKLGLGAIGRIRNAKNEQDLLRIMKEEIAKVLGIGEDKVNISLENVGQLLRQFQSRDKSVYDEAIGKSIDDFSKDMRDIVDRHTDKKPTVYVDQGTALKVFVNQDIVFPPQAILNQ</sequence>
<reference evidence="8 9" key="1">
    <citation type="submission" date="2020-09" db="EMBL/GenBank/DDBJ databases">
        <title>An Earliest Endosymbiont, Wolbachia massiliensis sp. nov., Strain PL13 From the Bed Bug (Cimex hemipterius), Type strain of a New supergroup T.</title>
        <authorList>
            <person name="Laidoudi Y."/>
            <person name="Levasseur A."/>
            <person name="Medkour H."/>
            <person name="Maaloum M."/>
            <person name="BenKhedher M."/>
            <person name="Sambou M."/>
            <person name="Bassene H."/>
            <person name="Davoust B."/>
            <person name="Fenollar F."/>
            <person name="Raoult D."/>
            <person name="Mediannikov O."/>
        </authorList>
    </citation>
    <scope>NUCLEOTIDE SEQUENCE [LARGE SCALE GENOMIC DNA]</scope>
    <source>
        <strain evidence="8 9">PL13</strain>
    </source>
</reference>
<accession>A0A7L7YLR2</accession>
<name>A0A7L7YLR2_9RICK</name>
<evidence type="ECO:0000256" key="5">
    <source>
        <dbReference type="ARBA" id="ARBA00023136"/>
    </source>
</evidence>
<dbReference type="InterPro" id="IPR005498">
    <property type="entry name" value="T4SS_VirB10/TraB/TrbI"/>
</dbReference>
<keyword evidence="4 7" id="KW-1133">Transmembrane helix</keyword>
<gene>
    <name evidence="8" type="ORF">ID128_05355</name>
</gene>
<keyword evidence="3 7" id="KW-0812">Transmembrane</keyword>
<organism evidence="8 9">
    <name type="scientific">Candidatus Wolbachia massiliensis</name>
    <dbReference type="NCBI Taxonomy" id="1845000"/>
    <lineage>
        <taxon>Bacteria</taxon>
        <taxon>Pseudomonadati</taxon>
        <taxon>Pseudomonadota</taxon>
        <taxon>Alphaproteobacteria</taxon>
        <taxon>Rickettsiales</taxon>
        <taxon>Anaplasmataceae</taxon>
        <taxon>Wolbachieae</taxon>
        <taxon>Wolbachia</taxon>
    </lineage>
</organism>
<dbReference type="KEGG" id="wms:ID128_05355"/>
<evidence type="ECO:0000313" key="9">
    <source>
        <dbReference type="Proteomes" id="UP000516514"/>
    </source>
</evidence>
<feature type="compositionally biased region" description="Basic and acidic residues" evidence="6">
    <location>
        <begin position="116"/>
        <end position="126"/>
    </location>
</feature>
<dbReference type="Proteomes" id="UP000516514">
    <property type="component" value="Chromosome"/>
</dbReference>
<protein>
    <submittedName>
        <fullName evidence="8">Type VI secretion protein</fullName>
    </submittedName>
</protein>
<dbReference type="Gene3D" id="2.40.128.260">
    <property type="entry name" value="Type IV secretion system, VirB10/TraB/TrbI"/>
    <property type="match status" value="1"/>
</dbReference>
<keyword evidence="5 7" id="KW-0472">Membrane</keyword>